<gene>
    <name evidence="2" type="ORF">FOMPIDRAFT_1044339</name>
</gene>
<organism evidence="2 3">
    <name type="scientific">Fomitopsis schrenkii</name>
    <name type="common">Brown rot fungus</name>
    <dbReference type="NCBI Taxonomy" id="2126942"/>
    <lineage>
        <taxon>Eukaryota</taxon>
        <taxon>Fungi</taxon>
        <taxon>Dikarya</taxon>
        <taxon>Basidiomycota</taxon>
        <taxon>Agaricomycotina</taxon>
        <taxon>Agaricomycetes</taxon>
        <taxon>Polyporales</taxon>
        <taxon>Fomitopsis</taxon>
    </lineage>
</organism>
<sequence length="127" mass="14204">MYQSSGLHSREYEELERRSMTKADKKKIGNVLDQMEDRDVSFTWDSKWSKAHNANTSQLDGYKPGSRIDSTEPHAYHVGLFKVKNKQIVGDPVIQVSFSTDPESIGIVVAALRQALNAASPGRPWAV</sequence>
<feature type="compositionally biased region" description="Basic and acidic residues" evidence="1">
    <location>
        <begin position="8"/>
        <end position="20"/>
    </location>
</feature>
<dbReference type="HOGENOM" id="CLU_161492_0_0_1"/>
<evidence type="ECO:0000313" key="3">
    <source>
        <dbReference type="Proteomes" id="UP000015241"/>
    </source>
</evidence>
<protein>
    <submittedName>
        <fullName evidence="2">Uncharacterized protein</fullName>
    </submittedName>
</protein>
<dbReference type="Proteomes" id="UP000015241">
    <property type="component" value="Unassembled WGS sequence"/>
</dbReference>
<dbReference type="AlphaFoldDB" id="S8EL63"/>
<dbReference type="OrthoDB" id="2724576at2759"/>
<evidence type="ECO:0000313" key="2">
    <source>
        <dbReference type="EMBL" id="EPT05857.1"/>
    </source>
</evidence>
<name>S8EL63_FOMSC</name>
<proteinExistence type="predicted"/>
<keyword evidence="3" id="KW-1185">Reference proteome</keyword>
<dbReference type="InParanoid" id="S8EL63"/>
<dbReference type="EMBL" id="KE504122">
    <property type="protein sequence ID" value="EPT05857.1"/>
    <property type="molecule type" value="Genomic_DNA"/>
</dbReference>
<evidence type="ECO:0000256" key="1">
    <source>
        <dbReference type="SAM" id="MobiDB-lite"/>
    </source>
</evidence>
<reference evidence="2 3" key="1">
    <citation type="journal article" date="2012" name="Science">
        <title>The Paleozoic origin of enzymatic lignin decomposition reconstructed from 31 fungal genomes.</title>
        <authorList>
            <person name="Floudas D."/>
            <person name="Binder M."/>
            <person name="Riley R."/>
            <person name="Barry K."/>
            <person name="Blanchette R.A."/>
            <person name="Henrissat B."/>
            <person name="Martinez A.T."/>
            <person name="Otillar R."/>
            <person name="Spatafora J.W."/>
            <person name="Yadav J.S."/>
            <person name="Aerts A."/>
            <person name="Benoit I."/>
            <person name="Boyd A."/>
            <person name="Carlson A."/>
            <person name="Copeland A."/>
            <person name="Coutinho P.M."/>
            <person name="de Vries R.P."/>
            <person name="Ferreira P."/>
            <person name="Findley K."/>
            <person name="Foster B."/>
            <person name="Gaskell J."/>
            <person name="Glotzer D."/>
            <person name="Gorecki P."/>
            <person name="Heitman J."/>
            <person name="Hesse C."/>
            <person name="Hori C."/>
            <person name="Igarashi K."/>
            <person name="Jurgens J.A."/>
            <person name="Kallen N."/>
            <person name="Kersten P."/>
            <person name="Kohler A."/>
            <person name="Kuees U."/>
            <person name="Kumar T.K.A."/>
            <person name="Kuo A."/>
            <person name="LaButti K."/>
            <person name="Larrondo L.F."/>
            <person name="Lindquist E."/>
            <person name="Ling A."/>
            <person name="Lombard V."/>
            <person name="Lucas S."/>
            <person name="Lundell T."/>
            <person name="Martin R."/>
            <person name="McLaughlin D.J."/>
            <person name="Morgenstern I."/>
            <person name="Morin E."/>
            <person name="Murat C."/>
            <person name="Nagy L.G."/>
            <person name="Nolan M."/>
            <person name="Ohm R.A."/>
            <person name="Patyshakuliyeva A."/>
            <person name="Rokas A."/>
            <person name="Ruiz-Duenas F.J."/>
            <person name="Sabat G."/>
            <person name="Salamov A."/>
            <person name="Samejima M."/>
            <person name="Schmutz J."/>
            <person name="Slot J.C."/>
            <person name="St John F."/>
            <person name="Stenlid J."/>
            <person name="Sun H."/>
            <person name="Sun S."/>
            <person name="Syed K."/>
            <person name="Tsang A."/>
            <person name="Wiebenga A."/>
            <person name="Young D."/>
            <person name="Pisabarro A."/>
            <person name="Eastwood D.C."/>
            <person name="Martin F."/>
            <person name="Cullen D."/>
            <person name="Grigoriev I.V."/>
            <person name="Hibbett D.S."/>
        </authorList>
    </citation>
    <scope>NUCLEOTIDE SEQUENCE</scope>
    <source>
        <strain evidence="3">FP-58527</strain>
    </source>
</reference>
<accession>S8EL63</accession>
<feature type="region of interest" description="Disordered" evidence="1">
    <location>
        <begin position="1"/>
        <end position="20"/>
    </location>
</feature>